<dbReference type="GO" id="GO:0006351">
    <property type="term" value="P:DNA-templated transcription"/>
    <property type="evidence" value="ECO:0007669"/>
    <property type="project" value="InterPro"/>
</dbReference>
<dbReference type="GO" id="GO:0008270">
    <property type="term" value="F:zinc ion binding"/>
    <property type="evidence" value="ECO:0007669"/>
    <property type="project" value="InterPro"/>
</dbReference>
<evidence type="ECO:0000259" key="4">
    <source>
        <dbReference type="PROSITE" id="PS50048"/>
    </source>
</evidence>
<dbReference type="CDD" id="cd00067">
    <property type="entry name" value="GAL4"/>
    <property type="match status" value="1"/>
</dbReference>
<keyword evidence="1" id="KW-0805">Transcription regulation</keyword>
<organism evidence="5 6">
    <name type="scientific">Monascus purpureus</name>
    <name type="common">Red mold</name>
    <name type="synonym">Monascus anka</name>
    <dbReference type="NCBI Taxonomy" id="5098"/>
    <lineage>
        <taxon>Eukaryota</taxon>
        <taxon>Fungi</taxon>
        <taxon>Dikarya</taxon>
        <taxon>Ascomycota</taxon>
        <taxon>Pezizomycotina</taxon>
        <taxon>Eurotiomycetes</taxon>
        <taxon>Eurotiomycetidae</taxon>
        <taxon>Eurotiales</taxon>
        <taxon>Aspergillaceae</taxon>
        <taxon>Monascus</taxon>
    </lineage>
</organism>
<sequence>MAENDAHPRKIHIETHFGKARRLRSRKDRPCDACRQRKSACIITVRPPCRYCESKHQDCTFKSSPTQRVRRTAPYASSKAPSRRTPSEKALPGMLGIDLHNDPSTPAYCPEQDLVSSSPLLDLPTLYLPQTRLPFNEPDSCSDHQSPIAYHQGKGSPSIHGHSPTNTLKPPGDTLEETKGLTAHFLGLSSDQDADLLSSFRSNILNETSYVDVNIRQVFAGDSAHNLPPIHFNIVHDLFPERDNRIRQRASERIEEYVQPHADALVRLYFRFVHPSLPVLSKARFLQSYCENRLGIPASLRGVIYGLACSFWDRDETLSPLPALHRSELFENAHAALLSELDSPKLATLQSCLLIIHDNPPMTHTTESPRNWTLACQATSCAQSLGLHMDPSLWNIPMWEKCLRKKLWWATFVTDKWSTMSHGNPSHIPQSSFNTMDVTLDDILCDEDVTCSPYAHVLLESDHSPNLARARSFYETVRLAKQLSTLLHYSFTIRSNPLLPTAGTEPGVIDHSVFLLKSELDTWYSTLPRCLKLDLMTGAGDICSNGPLHLAFFAVKALVLRVIMSPATTLAKSNSCSNLNRYFQSSLEEFKPFVTLVTSIKPADLNAFWGRNARTHLVHCGNFLIYLFLCASTVEQVQESYSLLEAYHHALRFLATTMDNRGMRMLRPALLRIESFFQEALEIMRKGTSGD</sequence>
<dbReference type="InterPro" id="IPR007219">
    <property type="entry name" value="XnlR_reg_dom"/>
</dbReference>
<accession>A0A507QXK3</accession>
<reference evidence="5 6" key="1">
    <citation type="submission" date="2019-06" db="EMBL/GenBank/DDBJ databases">
        <title>Wine fermentation using esterase from Monascus purpureus.</title>
        <authorList>
            <person name="Geng C."/>
            <person name="Zhang Y."/>
        </authorList>
    </citation>
    <scope>NUCLEOTIDE SEQUENCE [LARGE SCALE GENOMIC DNA]</scope>
    <source>
        <strain evidence="5">HQ1</strain>
    </source>
</reference>
<dbReference type="PROSITE" id="PS50048">
    <property type="entry name" value="ZN2_CY6_FUNGAL_2"/>
    <property type="match status" value="1"/>
</dbReference>
<evidence type="ECO:0000256" key="2">
    <source>
        <dbReference type="ARBA" id="ARBA00023163"/>
    </source>
</evidence>
<dbReference type="AlphaFoldDB" id="A0A507QXK3"/>
<dbReference type="EMBL" id="VIFY01000061">
    <property type="protein sequence ID" value="TQB72582.1"/>
    <property type="molecule type" value="Genomic_DNA"/>
</dbReference>
<dbReference type="GO" id="GO:0003677">
    <property type="term" value="F:DNA binding"/>
    <property type="evidence" value="ECO:0007669"/>
    <property type="project" value="InterPro"/>
</dbReference>
<evidence type="ECO:0000313" key="6">
    <source>
        <dbReference type="Proteomes" id="UP000319663"/>
    </source>
</evidence>
<dbReference type="OrthoDB" id="3034343at2759"/>
<dbReference type="Pfam" id="PF04082">
    <property type="entry name" value="Fungal_trans"/>
    <property type="match status" value="1"/>
</dbReference>
<protein>
    <recommendedName>
        <fullName evidence="4">Zn(2)-C6 fungal-type domain-containing protein</fullName>
    </recommendedName>
</protein>
<dbReference type="GO" id="GO:0001080">
    <property type="term" value="P:nitrogen catabolite activation of transcription from RNA polymerase II promoter"/>
    <property type="evidence" value="ECO:0007669"/>
    <property type="project" value="TreeGrafter"/>
</dbReference>
<dbReference type="SMART" id="SM00906">
    <property type="entry name" value="Fungal_trans"/>
    <property type="match status" value="1"/>
</dbReference>
<keyword evidence="3" id="KW-0539">Nucleus</keyword>
<dbReference type="InterPro" id="IPR050797">
    <property type="entry name" value="Carb_Metab_Trans_Reg"/>
</dbReference>
<dbReference type="STRING" id="5098.A0A507QXK3"/>
<dbReference type="CDD" id="cd12148">
    <property type="entry name" value="fungal_TF_MHR"/>
    <property type="match status" value="1"/>
</dbReference>
<evidence type="ECO:0000313" key="5">
    <source>
        <dbReference type="EMBL" id="TQB72582.1"/>
    </source>
</evidence>
<dbReference type="GO" id="GO:0005634">
    <property type="term" value="C:nucleus"/>
    <property type="evidence" value="ECO:0007669"/>
    <property type="project" value="TreeGrafter"/>
</dbReference>
<dbReference type="InterPro" id="IPR001138">
    <property type="entry name" value="Zn2Cys6_DnaBD"/>
</dbReference>
<proteinExistence type="predicted"/>
<dbReference type="GO" id="GO:0000981">
    <property type="term" value="F:DNA-binding transcription factor activity, RNA polymerase II-specific"/>
    <property type="evidence" value="ECO:0007669"/>
    <property type="project" value="InterPro"/>
</dbReference>
<dbReference type="Proteomes" id="UP000319663">
    <property type="component" value="Unassembled WGS sequence"/>
</dbReference>
<evidence type="ECO:0000256" key="1">
    <source>
        <dbReference type="ARBA" id="ARBA00023015"/>
    </source>
</evidence>
<dbReference type="PANTHER" id="PTHR31668">
    <property type="entry name" value="GLUCOSE TRANSPORT TRANSCRIPTION REGULATOR RGT1-RELATED-RELATED"/>
    <property type="match status" value="1"/>
</dbReference>
<gene>
    <name evidence="5" type="ORF">MPDQ_006715</name>
</gene>
<comment type="caution">
    <text evidence="5">The sequence shown here is derived from an EMBL/GenBank/DDBJ whole genome shotgun (WGS) entry which is preliminary data.</text>
</comment>
<evidence type="ECO:0000256" key="3">
    <source>
        <dbReference type="ARBA" id="ARBA00023242"/>
    </source>
</evidence>
<name>A0A507QXK3_MONPU</name>
<keyword evidence="2" id="KW-0804">Transcription</keyword>
<dbReference type="PANTHER" id="PTHR31668:SF23">
    <property type="entry name" value="ZN(II)2CYS6 TRANSCRIPTION FACTOR (EUROFUNG)"/>
    <property type="match status" value="1"/>
</dbReference>
<feature type="domain" description="Zn(2)-C6 fungal-type" evidence="4">
    <location>
        <begin position="30"/>
        <end position="61"/>
    </location>
</feature>
<dbReference type="PROSITE" id="PS00463">
    <property type="entry name" value="ZN2_CY6_FUNGAL_1"/>
    <property type="match status" value="1"/>
</dbReference>
<keyword evidence="6" id="KW-1185">Reference proteome</keyword>